<protein>
    <submittedName>
        <fullName evidence="2">Uncharacterized protein</fullName>
    </submittedName>
</protein>
<dbReference type="RefSeq" id="XP_046113729.1">
    <property type="nucleotide sequence ID" value="XM_046259774.1"/>
</dbReference>
<proteinExistence type="predicted"/>
<dbReference type="EMBL" id="MU251290">
    <property type="protein sequence ID" value="KAG9249805.1"/>
    <property type="molecule type" value="Genomic_DNA"/>
</dbReference>
<keyword evidence="1" id="KW-0472">Membrane</keyword>
<sequence>MSSNRRIGRYAVGWCGSPGVVGRGSDAGGRGRQENISLLQWLRHVTYNVVKLVLGVYEGGERVGCVNVVSLDATNRKRGCRGAVRNAGIKAVDLRVRRDNVAIRNVAVCQAAQAHARRVGLAELNGQVQAISVGAVELGEEAVDRAPLQFSDFEAVLCLLRCGLGLVVDNVVTIVTIIAVFIVRRVYLAMHVKNS</sequence>
<reference evidence="2" key="1">
    <citation type="journal article" date="2021" name="IMA Fungus">
        <title>Genomic characterization of three marine fungi, including Emericellopsis atlantica sp. nov. with signatures of a generalist lifestyle and marine biomass degradation.</title>
        <authorList>
            <person name="Hagestad O.C."/>
            <person name="Hou L."/>
            <person name="Andersen J.H."/>
            <person name="Hansen E.H."/>
            <person name="Altermark B."/>
            <person name="Li C."/>
            <person name="Kuhnert E."/>
            <person name="Cox R.J."/>
            <person name="Crous P.W."/>
            <person name="Spatafora J.W."/>
            <person name="Lail K."/>
            <person name="Amirebrahimi M."/>
            <person name="Lipzen A."/>
            <person name="Pangilinan J."/>
            <person name="Andreopoulos W."/>
            <person name="Hayes R.D."/>
            <person name="Ng V."/>
            <person name="Grigoriev I.V."/>
            <person name="Jackson S.A."/>
            <person name="Sutton T.D.S."/>
            <person name="Dobson A.D.W."/>
            <person name="Rama T."/>
        </authorList>
    </citation>
    <scope>NUCLEOTIDE SEQUENCE</scope>
    <source>
        <strain evidence="2">TS7</strain>
    </source>
</reference>
<feature type="transmembrane region" description="Helical" evidence="1">
    <location>
        <begin position="163"/>
        <end position="183"/>
    </location>
</feature>
<evidence type="ECO:0000313" key="3">
    <source>
        <dbReference type="Proteomes" id="UP000887229"/>
    </source>
</evidence>
<gene>
    <name evidence="2" type="ORF">F5Z01DRAFT_441225</name>
</gene>
<evidence type="ECO:0000313" key="2">
    <source>
        <dbReference type="EMBL" id="KAG9249805.1"/>
    </source>
</evidence>
<name>A0A9P7ZD29_9HYPO</name>
<dbReference type="AlphaFoldDB" id="A0A9P7ZD29"/>
<accession>A0A9P7ZD29</accession>
<keyword evidence="3" id="KW-1185">Reference proteome</keyword>
<dbReference type="GeneID" id="70290677"/>
<keyword evidence="1" id="KW-1133">Transmembrane helix</keyword>
<keyword evidence="1" id="KW-0812">Transmembrane</keyword>
<dbReference type="Proteomes" id="UP000887229">
    <property type="component" value="Unassembled WGS sequence"/>
</dbReference>
<evidence type="ECO:0000256" key="1">
    <source>
        <dbReference type="SAM" id="Phobius"/>
    </source>
</evidence>
<comment type="caution">
    <text evidence="2">The sequence shown here is derived from an EMBL/GenBank/DDBJ whole genome shotgun (WGS) entry which is preliminary data.</text>
</comment>
<organism evidence="2 3">
    <name type="scientific">Emericellopsis atlantica</name>
    <dbReference type="NCBI Taxonomy" id="2614577"/>
    <lineage>
        <taxon>Eukaryota</taxon>
        <taxon>Fungi</taxon>
        <taxon>Dikarya</taxon>
        <taxon>Ascomycota</taxon>
        <taxon>Pezizomycotina</taxon>
        <taxon>Sordariomycetes</taxon>
        <taxon>Hypocreomycetidae</taxon>
        <taxon>Hypocreales</taxon>
        <taxon>Bionectriaceae</taxon>
        <taxon>Emericellopsis</taxon>
    </lineage>
</organism>